<dbReference type="InterPro" id="IPR054708">
    <property type="entry name" value="MTPAP-like_central"/>
</dbReference>
<sequence length="489" mass="55354">MDILDEQIMDILDEPLPGHMESISAFRTLLKSPSDRVACPDSIARPVEPDALQTSVIESWKATEPSRESRLRLLRLLSDLTYIINSKYKGYEEGGLKRYWVDVFGSVSWAGDTGHSGDLDLIVLDRKLLHGYAPVFWRTPPGEPLNTPASHKRNNIPTPLKHLSEVYDTFSVAECLREAGFEDVESIAAASTPINKFKYRDQECDLNVNDLGGWYNSSLLLHYCRLAPYVLRPMVHALKLWASSHKLNDPSGARGPATMSSYCLTLMAIAYLQHIGYLPNLQADINVPEVCRPEDTSEHDVVWVSWGKEQGVKAHVGFGLSPPDDWKPSIPNLTAADAIRGFFEFFSLNGSAPLRGEKFDRVTQIVSILQGGIVPRAKEYGQEVRESQQRRDTLLNLGVSLERIRQAEDMIRQERFKEEERMGKGDRGIQPRNWGEKKLVVQDPFLWFKNCAGMMSREGLDRWWTTVDNTHRVIKLKGKSFTLADLLML</sequence>
<name>A0A0D0VTR1_CRYGA</name>
<dbReference type="GO" id="GO:0016779">
    <property type="term" value="F:nucleotidyltransferase activity"/>
    <property type="evidence" value="ECO:0007669"/>
    <property type="project" value="UniProtKB-ARBA"/>
</dbReference>
<dbReference type="HOGENOM" id="CLU_567434_0_0_1"/>
<dbReference type="GO" id="GO:0010605">
    <property type="term" value="P:negative regulation of macromolecule metabolic process"/>
    <property type="evidence" value="ECO:0007669"/>
    <property type="project" value="UniProtKB-ARBA"/>
</dbReference>
<dbReference type="SUPFAM" id="SSF81301">
    <property type="entry name" value="Nucleotidyltransferase"/>
    <property type="match status" value="1"/>
</dbReference>
<proteinExistence type="predicted"/>
<evidence type="ECO:0000313" key="2">
    <source>
        <dbReference type="EMBL" id="KIR49879.1"/>
    </source>
</evidence>
<dbReference type="SUPFAM" id="SSF81631">
    <property type="entry name" value="PAP/OAS1 substrate-binding domain"/>
    <property type="match status" value="1"/>
</dbReference>
<accession>A0A0D0VTR1</accession>
<protein>
    <recommendedName>
        <fullName evidence="1">Poly(A) RNA polymerase mitochondrial-like central palm domain-containing protein</fullName>
    </recommendedName>
</protein>
<dbReference type="Gene3D" id="1.10.1410.10">
    <property type="match status" value="1"/>
</dbReference>
<feature type="domain" description="Poly(A) RNA polymerase mitochondrial-like central palm" evidence="1">
    <location>
        <begin position="53"/>
        <end position="224"/>
    </location>
</feature>
<reference evidence="2" key="1">
    <citation type="submission" date="2015-01" db="EMBL/GenBank/DDBJ databases">
        <title>The Genome Sequence of Cryptococcus gattii CA1280.</title>
        <authorList>
            <consortium name="The Broad Institute Genomics Platform"/>
            <person name="Cuomo C."/>
            <person name="Litvintseva A."/>
            <person name="Chen Y."/>
            <person name="Heitman J."/>
            <person name="Sun S."/>
            <person name="Springer D."/>
            <person name="Dromer F."/>
            <person name="Young S."/>
            <person name="Zeng Q."/>
            <person name="Gargeya S."/>
            <person name="Abouelleil A."/>
            <person name="Alvarado L."/>
            <person name="Chapman S.B."/>
            <person name="Gainer-Dewar J."/>
            <person name="Goldberg J."/>
            <person name="Griggs A."/>
            <person name="Gujja S."/>
            <person name="Hansen M."/>
            <person name="Howarth C."/>
            <person name="Imamovic A."/>
            <person name="Larimer J."/>
            <person name="Murphy C."/>
            <person name="Naylor J."/>
            <person name="Pearson M."/>
            <person name="Priest M."/>
            <person name="Roberts A."/>
            <person name="Saif S."/>
            <person name="Shea T."/>
            <person name="Sykes S."/>
            <person name="Wortman J."/>
            <person name="Nusbaum C."/>
            <person name="Birren B."/>
        </authorList>
    </citation>
    <scope>NUCLEOTIDE SEQUENCE [LARGE SCALE GENOMIC DNA]</scope>
    <source>
        <strain evidence="2">CA1280</strain>
    </source>
</reference>
<evidence type="ECO:0000259" key="1">
    <source>
        <dbReference type="Pfam" id="PF22600"/>
    </source>
</evidence>
<gene>
    <name evidence="2" type="ORF">I312_00972</name>
</gene>
<dbReference type="PANTHER" id="PTHR12271:SF40">
    <property type="entry name" value="POLY(A) RNA POLYMERASE GLD2"/>
    <property type="match status" value="1"/>
</dbReference>
<dbReference type="InterPro" id="IPR043519">
    <property type="entry name" value="NT_sf"/>
</dbReference>
<dbReference type="PANTHER" id="PTHR12271">
    <property type="entry name" value="POLY A POLYMERASE CID PAP -RELATED"/>
    <property type="match status" value="1"/>
</dbReference>
<dbReference type="EMBL" id="KN847974">
    <property type="protein sequence ID" value="KIR49879.1"/>
    <property type="molecule type" value="Genomic_DNA"/>
</dbReference>
<dbReference type="OrthoDB" id="2274644at2759"/>
<dbReference type="Pfam" id="PF22600">
    <property type="entry name" value="MTPAP-like_central"/>
    <property type="match status" value="1"/>
</dbReference>
<organism evidence="2">
    <name type="scientific">Cryptococcus bacillisporus CA1280</name>
    <dbReference type="NCBI Taxonomy" id="1296109"/>
    <lineage>
        <taxon>Eukaryota</taxon>
        <taxon>Fungi</taxon>
        <taxon>Dikarya</taxon>
        <taxon>Basidiomycota</taxon>
        <taxon>Agaricomycotina</taxon>
        <taxon>Tremellomycetes</taxon>
        <taxon>Tremellales</taxon>
        <taxon>Cryptococcaceae</taxon>
        <taxon>Cryptococcus</taxon>
        <taxon>Cryptococcus gattii species complex</taxon>
    </lineage>
</organism>
<dbReference type="GO" id="GO:0031123">
    <property type="term" value="P:RNA 3'-end processing"/>
    <property type="evidence" value="ECO:0007669"/>
    <property type="project" value="TreeGrafter"/>
</dbReference>
<dbReference type="AlphaFoldDB" id="A0A0D0VTR1"/>